<dbReference type="GO" id="GO:0004803">
    <property type="term" value="F:transposase activity"/>
    <property type="evidence" value="ECO:0007669"/>
    <property type="project" value="InterPro"/>
</dbReference>
<dbReference type="InterPro" id="IPR002514">
    <property type="entry name" value="Transposase_8"/>
</dbReference>
<dbReference type="RefSeq" id="WP_120702901.1">
    <property type="nucleotide sequence ID" value="NZ_CP032694.1"/>
</dbReference>
<dbReference type="Pfam" id="PF13276">
    <property type="entry name" value="HTH_21"/>
    <property type="match status" value="1"/>
</dbReference>
<dbReference type="GO" id="GO:0006313">
    <property type="term" value="P:DNA transposition"/>
    <property type="evidence" value="ECO:0007669"/>
    <property type="project" value="InterPro"/>
</dbReference>
<dbReference type="OrthoDB" id="9809060at2"/>
<dbReference type="EMBL" id="CP032694">
    <property type="protein sequence ID" value="AYG57806.1"/>
    <property type="molecule type" value="Genomic_DNA"/>
</dbReference>
<organism evidence="2 3">
    <name type="scientific">Rhizobium jaguaris</name>
    <dbReference type="NCBI Taxonomy" id="1312183"/>
    <lineage>
        <taxon>Bacteria</taxon>
        <taxon>Pseudomonadati</taxon>
        <taxon>Pseudomonadota</taxon>
        <taxon>Alphaproteobacteria</taxon>
        <taxon>Hyphomicrobiales</taxon>
        <taxon>Rhizobiaceae</taxon>
        <taxon>Rhizobium/Agrobacterium group</taxon>
        <taxon>Rhizobium</taxon>
    </lineage>
</organism>
<dbReference type="InterPro" id="IPR001584">
    <property type="entry name" value="Integrase_cat-core"/>
</dbReference>
<dbReference type="KEGG" id="rjg:CCGE525_02515"/>
<dbReference type="AlphaFoldDB" id="A0A387FSL9"/>
<reference evidence="2 3" key="1">
    <citation type="submission" date="2018-10" db="EMBL/GenBank/DDBJ databases">
        <title>Rhizobium etli, R. leguminosarum and a new Rhizobium genospecies from Phaseolus dumosus.</title>
        <authorList>
            <person name="Ramirez-Puebla S.T."/>
            <person name="Rogel-Hernandez M.A."/>
            <person name="Guerrero G."/>
            <person name="Ormeno-Orrillo E."/>
            <person name="Martinez-Romero J.C."/>
            <person name="Negrete-Yankelevich S."/>
            <person name="Martinez-Romero E."/>
        </authorList>
    </citation>
    <scope>NUCLEOTIDE SEQUENCE [LARGE SCALE GENOMIC DNA]</scope>
    <source>
        <strain evidence="2 3">CCGE525</strain>
    </source>
</reference>
<protein>
    <submittedName>
        <fullName evidence="2">IS3 family transposase</fullName>
    </submittedName>
</protein>
<dbReference type="PROSITE" id="PS50994">
    <property type="entry name" value="INTEGRASE"/>
    <property type="match status" value="1"/>
</dbReference>
<dbReference type="InterPro" id="IPR036397">
    <property type="entry name" value="RNaseH_sf"/>
</dbReference>
<feature type="domain" description="Integrase catalytic" evidence="1">
    <location>
        <begin position="192"/>
        <end position="360"/>
    </location>
</feature>
<dbReference type="InterPro" id="IPR012337">
    <property type="entry name" value="RNaseH-like_sf"/>
</dbReference>
<evidence type="ECO:0000313" key="2">
    <source>
        <dbReference type="EMBL" id="AYG57806.1"/>
    </source>
</evidence>
<dbReference type="SUPFAM" id="SSF53098">
    <property type="entry name" value="Ribonuclease H-like"/>
    <property type="match status" value="1"/>
</dbReference>
<dbReference type="InterPro" id="IPR025948">
    <property type="entry name" value="HTH-like_dom"/>
</dbReference>
<sequence length="396" mass="44488">MKKQRFTEEQIIAVLKEQEAGAKAADLCRKHGISEATFYNWKAKYGGMEVSEAKRLKALEDENARLKKLLAEQMLDAAALRELLPKKMVGPAAKREAVTHLKTVMGLSERRACQIISADRKTIRYQSNRPPETELRAKLRELANERRRFGYRRLFVLLRREGEPSGVNRIYRLYREEGLSVRKRKARRRAVGTRAPILVEAKANARWSLDFVHDQFACGRRFRVLNIVDDVTRECLAAIPDTSISGRRVARELTTLIERRGKPGMIVSDNGTELTSNAILAWSKDHKVEWHYIAPGKPMQNGYVESFNGRMRDELLNESLFFGLDHARSAIAEWAADYNHFRPHSSLGYQTPASYAGSIAATGSNAAQDESFALPPVAHTAPLGVFKTAGALIAAG</sequence>
<dbReference type="SUPFAM" id="SSF46689">
    <property type="entry name" value="Homeodomain-like"/>
    <property type="match status" value="1"/>
</dbReference>
<dbReference type="Pfam" id="PF13683">
    <property type="entry name" value="rve_3"/>
    <property type="match status" value="1"/>
</dbReference>
<dbReference type="Pfam" id="PF01527">
    <property type="entry name" value="HTH_Tnp_1"/>
    <property type="match status" value="1"/>
</dbReference>
<dbReference type="GO" id="GO:0015074">
    <property type="term" value="P:DNA integration"/>
    <property type="evidence" value="ECO:0007669"/>
    <property type="project" value="InterPro"/>
</dbReference>
<keyword evidence="3" id="KW-1185">Reference proteome</keyword>
<evidence type="ECO:0000313" key="3">
    <source>
        <dbReference type="Proteomes" id="UP000282195"/>
    </source>
</evidence>
<dbReference type="PANTHER" id="PTHR47515:SF1">
    <property type="entry name" value="BLR2054 PROTEIN"/>
    <property type="match status" value="1"/>
</dbReference>
<dbReference type="Proteomes" id="UP000282195">
    <property type="component" value="Chromosome"/>
</dbReference>
<evidence type="ECO:0000259" key="1">
    <source>
        <dbReference type="PROSITE" id="PS50994"/>
    </source>
</evidence>
<name>A0A387FSL9_9HYPH</name>
<proteinExistence type="predicted"/>
<dbReference type="InterPro" id="IPR048020">
    <property type="entry name" value="Transpos_IS3"/>
</dbReference>
<dbReference type="GO" id="GO:0003677">
    <property type="term" value="F:DNA binding"/>
    <property type="evidence" value="ECO:0007669"/>
    <property type="project" value="InterPro"/>
</dbReference>
<dbReference type="PANTHER" id="PTHR47515">
    <property type="entry name" value="LOW CALCIUM RESPONSE LOCUS PROTEIN T"/>
    <property type="match status" value="1"/>
</dbReference>
<dbReference type="NCBIfam" id="NF033516">
    <property type="entry name" value="transpos_IS3"/>
    <property type="match status" value="1"/>
</dbReference>
<dbReference type="Gene3D" id="3.30.420.10">
    <property type="entry name" value="Ribonuclease H-like superfamily/Ribonuclease H"/>
    <property type="match status" value="1"/>
</dbReference>
<accession>A0A387FSL9</accession>
<gene>
    <name evidence="2" type="ORF">CCGE525_02515</name>
</gene>
<dbReference type="InterPro" id="IPR009057">
    <property type="entry name" value="Homeodomain-like_sf"/>
</dbReference>